<protein>
    <recommendedName>
        <fullName evidence="4">Cytochrome c oxidase assembly protein COX16, mitochondrial</fullName>
    </recommendedName>
    <alternativeName>
        <fullName evidence="5">Cytochrome c oxidase assembly protein cox16, mitochondrial</fullName>
    </alternativeName>
</protein>
<feature type="region of interest" description="Disordered" evidence="11">
    <location>
        <begin position="23"/>
        <end position="51"/>
    </location>
</feature>
<evidence type="ECO:0000313" key="13">
    <source>
        <dbReference type="Proteomes" id="UP001148614"/>
    </source>
</evidence>
<comment type="function">
    <text evidence="1">Required for the assembly of the mitochondrial respiratory chain complex IV (CIV), also known as cytochrome c oxidase. May participate in merging the COX1 and COX2 assembly lines.</text>
</comment>
<keyword evidence="8" id="KW-1133">Transmembrane helix</keyword>
<comment type="subcellular location">
    <subcellularLocation>
        <location evidence="2">Mitochondrion inner membrane</location>
        <topology evidence="2">Single-pass membrane protein</topology>
    </subcellularLocation>
</comment>
<keyword evidence="9" id="KW-0496">Mitochondrion</keyword>
<evidence type="ECO:0000256" key="6">
    <source>
        <dbReference type="ARBA" id="ARBA00022692"/>
    </source>
</evidence>
<dbReference type="EMBL" id="JANPWZ010000014">
    <property type="protein sequence ID" value="KAJ3580329.1"/>
    <property type="molecule type" value="Genomic_DNA"/>
</dbReference>
<dbReference type="Proteomes" id="UP001148614">
    <property type="component" value="Unassembled WGS sequence"/>
</dbReference>
<keyword evidence="7" id="KW-0999">Mitochondrion inner membrane</keyword>
<dbReference type="InterPro" id="IPR020164">
    <property type="entry name" value="Cyt_c_Oxase_assmbl_COX16"/>
</dbReference>
<evidence type="ECO:0000256" key="11">
    <source>
        <dbReference type="SAM" id="MobiDB-lite"/>
    </source>
</evidence>
<evidence type="ECO:0000313" key="12">
    <source>
        <dbReference type="EMBL" id="KAJ3580329.1"/>
    </source>
</evidence>
<keyword evidence="10" id="KW-0472">Membrane</keyword>
<gene>
    <name evidence="12" type="ORF">NPX13_g242</name>
</gene>
<dbReference type="GO" id="GO:0005743">
    <property type="term" value="C:mitochondrial inner membrane"/>
    <property type="evidence" value="ECO:0007669"/>
    <property type="project" value="UniProtKB-SubCell"/>
</dbReference>
<proteinExistence type="inferred from homology"/>
<accession>A0A9W8TS65</accession>
<dbReference type="Pfam" id="PF14138">
    <property type="entry name" value="COX16"/>
    <property type="match status" value="1"/>
</dbReference>
<evidence type="ECO:0000256" key="10">
    <source>
        <dbReference type="ARBA" id="ARBA00023136"/>
    </source>
</evidence>
<sequence>MGGGRHIVPKECGQCWIRPLRKPQQATRSTSGAKLRSNGGEPGHDSCQQMKARPPYDAANRVPLQASESSMLSYPHRYRDSGGPIVIIIQLRSVPPSTIQFAAYTGIESIASHSPIDLKLLHRLAANFKQSNLVSVTAQRTSRLLERWPSGSFVLTPATAIRYERHDRKVRQLTRDEELGVGKGGRKVNIKDEYYVSIATMCTRRNDSMLIYAAPICRDWLRKTSTTGNRNASNDCPERTTAYYRILRGHGLLADSLALLADAYKYPRLASISGNMQYYRDSVLNSPATPAQSPGALRPITQTSPNQVRIESYMFLEWNHVRYMEGLPMPRNDLV</sequence>
<dbReference type="VEuPathDB" id="FungiDB:F4678DRAFT_236085"/>
<organism evidence="12 13">
    <name type="scientific">Xylaria arbuscula</name>
    <dbReference type="NCBI Taxonomy" id="114810"/>
    <lineage>
        <taxon>Eukaryota</taxon>
        <taxon>Fungi</taxon>
        <taxon>Dikarya</taxon>
        <taxon>Ascomycota</taxon>
        <taxon>Pezizomycotina</taxon>
        <taxon>Sordariomycetes</taxon>
        <taxon>Xylariomycetidae</taxon>
        <taxon>Xylariales</taxon>
        <taxon>Xylariaceae</taxon>
        <taxon>Xylaria</taxon>
    </lineage>
</organism>
<dbReference type="AlphaFoldDB" id="A0A9W8TS65"/>
<keyword evidence="6" id="KW-0812">Transmembrane</keyword>
<evidence type="ECO:0000256" key="7">
    <source>
        <dbReference type="ARBA" id="ARBA00022792"/>
    </source>
</evidence>
<reference evidence="12" key="1">
    <citation type="submission" date="2022-07" db="EMBL/GenBank/DDBJ databases">
        <title>Genome Sequence of Xylaria arbuscula.</title>
        <authorList>
            <person name="Buettner E."/>
        </authorList>
    </citation>
    <scope>NUCLEOTIDE SEQUENCE</scope>
    <source>
        <strain evidence="12">VT107</strain>
    </source>
</reference>
<name>A0A9W8TS65_9PEZI</name>
<evidence type="ECO:0000256" key="5">
    <source>
        <dbReference type="ARBA" id="ARBA00019222"/>
    </source>
</evidence>
<comment type="caution">
    <text evidence="12">The sequence shown here is derived from an EMBL/GenBank/DDBJ whole genome shotgun (WGS) entry which is preliminary data.</text>
</comment>
<evidence type="ECO:0000256" key="4">
    <source>
        <dbReference type="ARBA" id="ARBA00015368"/>
    </source>
</evidence>
<keyword evidence="13" id="KW-1185">Reference proteome</keyword>
<evidence type="ECO:0000256" key="9">
    <source>
        <dbReference type="ARBA" id="ARBA00023128"/>
    </source>
</evidence>
<evidence type="ECO:0000256" key="3">
    <source>
        <dbReference type="ARBA" id="ARBA00008370"/>
    </source>
</evidence>
<evidence type="ECO:0000256" key="8">
    <source>
        <dbReference type="ARBA" id="ARBA00022989"/>
    </source>
</evidence>
<evidence type="ECO:0000256" key="1">
    <source>
        <dbReference type="ARBA" id="ARBA00002490"/>
    </source>
</evidence>
<evidence type="ECO:0000256" key="2">
    <source>
        <dbReference type="ARBA" id="ARBA00004434"/>
    </source>
</evidence>
<comment type="similarity">
    <text evidence="3">Belongs to the COX16 family.</text>
</comment>